<dbReference type="GO" id="GO:0005886">
    <property type="term" value="C:plasma membrane"/>
    <property type="evidence" value="ECO:0007669"/>
    <property type="project" value="UniProtKB-SubCell"/>
</dbReference>
<dbReference type="EMBL" id="DTMF01000312">
    <property type="protein sequence ID" value="HGF35294.1"/>
    <property type="molecule type" value="Genomic_DNA"/>
</dbReference>
<dbReference type="InterPro" id="IPR002696">
    <property type="entry name" value="Membr_insert_effic_factor_YidD"/>
</dbReference>
<dbReference type="HAMAP" id="MF_00386">
    <property type="entry name" value="UPF0161_YidD"/>
    <property type="match status" value="1"/>
</dbReference>
<sequence length="89" mass="10194">MPRYRPNWRRSCSPRLIFTNMTKLILGLLRAYQLCISPLLPNCCRFAPSCSEYALEAVRTYGCVKGLGLSLKRLLRCHPFHLGGWDPVP</sequence>
<comment type="function">
    <text evidence="1">Could be involved in insertion of integral membrane proteins into the membrane.</text>
</comment>
<accession>A0A7C3V6Q4</accession>
<organism evidence="2">
    <name type="scientific">Desulfobacca acetoxidans</name>
    <dbReference type="NCBI Taxonomy" id="60893"/>
    <lineage>
        <taxon>Bacteria</taxon>
        <taxon>Pseudomonadati</taxon>
        <taxon>Thermodesulfobacteriota</taxon>
        <taxon>Desulfobaccia</taxon>
        <taxon>Desulfobaccales</taxon>
        <taxon>Desulfobaccaceae</taxon>
        <taxon>Desulfobacca</taxon>
    </lineage>
</organism>
<dbReference type="PANTHER" id="PTHR33383">
    <property type="entry name" value="MEMBRANE PROTEIN INSERTION EFFICIENCY FACTOR-RELATED"/>
    <property type="match status" value="1"/>
</dbReference>
<dbReference type="AlphaFoldDB" id="A0A7C3V6Q4"/>
<protein>
    <recommendedName>
        <fullName evidence="1">Putative membrane protein insertion efficiency factor</fullName>
    </recommendedName>
</protein>
<evidence type="ECO:0000256" key="1">
    <source>
        <dbReference type="HAMAP-Rule" id="MF_00386"/>
    </source>
</evidence>
<keyword evidence="1" id="KW-1003">Cell membrane</keyword>
<proteinExistence type="inferred from homology"/>
<dbReference type="Pfam" id="PF01809">
    <property type="entry name" value="YidD"/>
    <property type="match status" value="1"/>
</dbReference>
<gene>
    <name evidence="2" type="primary">yidD</name>
    <name evidence="2" type="ORF">ENW96_13105</name>
</gene>
<reference evidence="2" key="1">
    <citation type="journal article" date="2020" name="mSystems">
        <title>Genome- and Community-Level Interaction Insights into Carbon Utilization and Element Cycling Functions of Hydrothermarchaeota in Hydrothermal Sediment.</title>
        <authorList>
            <person name="Zhou Z."/>
            <person name="Liu Y."/>
            <person name="Xu W."/>
            <person name="Pan J."/>
            <person name="Luo Z.H."/>
            <person name="Li M."/>
        </authorList>
    </citation>
    <scope>NUCLEOTIDE SEQUENCE [LARGE SCALE GENOMIC DNA]</scope>
    <source>
        <strain evidence="2">SpSt-897</strain>
    </source>
</reference>
<keyword evidence="1" id="KW-0472">Membrane</keyword>
<comment type="similarity">
    <text evidence="1">Belongs to the UPF0161 family.</text>
</comment>
<comment type="caution">
    <text evidence="2">The sequence shown here is derived from an EMBL/GenBank/DDBJ whole genome shotgun (WGS) entry which is preliminary data.</text>
</comment>
<evidence type="ECO:0000313" key="2">
    <source>
        <dbReference type="EMBL" id="HGF35294.1"/>
    </source>
</evidence>
<dbReference type="NCBIfam" id="TIGR00278">
    <property type="entry name" value="membrane protein insertion efficiency factor YidD"/>
    <property type="match status" value="1"/>
</dbReference>
<dbReference type="PANTHER" id="PTHR33383:SF1">
    <property type="entry name" value="MEMBRANE PROTEIN INSERTION EFFICIENCY FACTOR-RELATED"/>
    <property type="match status" value="1"/>
</dbReference>
<dbReference type="SMART" id="SM01234">
    <property type="entry name" value="Haemolytic"/>
    <property type="match status" value="1"/>
</dbReference>
<name>A0A7C3V6Q4_9BACT</name>
<comment type="subcellular location">
    <subcellularLocation>
        <location evidence="1">Cell membrane</location>
        <topology evidence="1">Peripheral membrane protein</topology>
        <orientation evidence="1">Cytoplasmic side</orientation>
    </subcellularLocation>
</comment>